<evidence type="ECO:0000256" key="7">
    <source>
        <dbReference type="ARBA" id="ARBA00022741"/>
    </source>
</evidence>
<evidence type="ECO:0000256" key="1">
    <source>
        <dbReference type="ARBA" id="ARBA00000085"/>
    </source>
</evidence>
<keyword evidence="4" id="KW-1003">Cell membrane</keyword>
<evidence type="ECO:0000313" key="14">
    <source>
        <dbReference type="Proteomes" id="UP001562065"/>
    </source>
</evidence>
<keyword evidence="8" id="KW-0418">Kinase</keyword>
<name>A0ABV4AIX4_9GAMM</name>
<dbReference type="CDD" id="cd06225">
    <property type="entry name" value="HAMP"/>
    <property type="match status" value="1"/>
</dbReference>
<sequence length="547" mass="61537">MNSIFLRIYAGMMLAVLVVSLIAYAMVQLVNQYRSEIYREAMAHGTFHLLAQGFQRQNSEEELEARRALLSRLFGVELKILSESELSLSYRERLHLEQGLVVMRIDERAPDAGADILYQLPGESRYVSAHMTRVSEQHARATALLVLEELARVPAERWDDVIASLQPHFGYGLSRVPRERVQLDLEQLERLERQEVVIALRENRSGRHSGVMVYAPLGPTDVLVLGPLALFDWTPVPMLVIVGLLGLFAMGGATYALVRPLQNRLRELDHVVRQLGGGNMEVQARVGPDAIGQLGSTFNGMKEHIRRLIDAQREMTRAVSHELRTPVARLRFGLEMLADCDDADERRVKLDELDQDIEQLDQLIDEILTFARLEEGSPTLDFKAVDLRALFGQICREIAPISGALVLVDASDWERLGEASHAEGEERYLHRILQNLVTNALRYARSEIVLRFEVADGWAIMEVADDGPGIPAAERERVFKPFARLDKSRHRASGGYGLGLSIVQRIVEWHSGRIEIDDSPQGGALFRVLWPREQRRGHHALGAAGGR</sequence>
<dbReference type="SMART" id="SM00304">
    <property type="entry name" value="HAMP"/>
    <property type="match status" value="1"/>
</dbReference>
<dbReference type="RefSeq" id="WP_369455727.1">
    <property type="nucleotide sequence ID" value="NZ_JBGCUO010000001.1"/>
</dbReference>
<accession>A0ABV4AIX4</accession>
<evidence type="ECO:0000256" key="5">
    <source>
        <dbReference type="ARBA" id="ARBA00022553"/>
    </source>
</evidence>
<dbReference type="InterPro" id="IPR036097">
    <property type="entry name" value="HisK_dim/P_sf"/>
</dbReference>
<keyword evidence="10" id="KW-0812">Transmembrane</keyword>
<keyword evidence="10" id="KW-1133">Transmembrane helix</keyword>
<organism evidence="13 14">
    <name type="scientific">Isoalcanivorax beigongshangi</name>
    <dbReference type="NCBI Taxonomy" id="3238810"/>
    <lineage>
        <taxon>Bacteria</taxon>
        <taxon>Pseudomonadati</taxon>
        <taxon>Pseudomonadota</taxon>
        <taxon>Gammaproteobacteria</taxon>
        <taxon>Oceanospirillales</taxon>
        <taxon>Alcanivoracaceae</taxon>
        <taxon>Isoalcanivorax</taxon>
    </lineage>
</organism>
<dbReference type="SUPFAM" id="SSF55874">
    <property type="entry name" value="ATPase domain of HSP90 chaperone/DNA topoisomerase II/histidine kinase"/>
    <property type="match status" value="1"/>
</dbReference>
<dbReference type="Pfam" id="PF02518">
    <property type="entry name" value="HATPase_c"/>
    <property type="match status" value="1"/>
</dbReference>
<keyword evidence="7" id="KW-0547">Nucleotide-binding</keyword>
<feature type="transmembrane region" description="Helical" evidence="10">
    <location>
        <begin position="236"/>
        <end position="258"/>
    </location>
</feature>
<dbReference type="InterPro" id="IPR005467">
    <property type="entry name" value="His_kinase_dom"/>
</dbReference>
<dbReference type="Proteomes" id="UP001562065">
    <property type="component" value="Unassembled WGS sequence"/>
</dbReference>
<dbReference type="PANTHER" id="PTHR44936">
    <property type="entry name" value="SENSOR PROTEIN CREC"/>
    <property type="match status" value="1"/>
</dbReference>
<dbReference type="Gene3D" id="3.30.565.10">
    <property type="entry name" value="Histidine kinase-like ATPase, C-terminal domain"/>
    <property type="match status" value="1"/>
</dbReference>
<dbReference type="PRINTS" id="PR00344">
    <property type="entry name" value="BCTRLSENSOR"/>
</dbReference>
<dbReference type="SMART" id="SM00388">
    <property type="entry name" value="HisKA"/>
    <property type="match status" value="1"/>
</dbReference>
<dbReference type="GO" id="GO:0005524">
    <property type="term" value="F:ATP binding"/>
    <property type="evidence" value="ECO:0007669"/>
    <property type="project" value="UniProtKB-KW"/>
</dbReference>
<feature type="transmembrane region" description="Helical" evidence="10">
    <location>
        <begin position="6"/>
        <end position="27"/>
    </location>
</feature>
<evidence type="ECO:0000256" key="8">
    <source>
        <dbReference type="ARBA" id="ARBA00022777"/>
    </source>
</evidence>
<keyword evidence="5" id="KW-0597">Phosphoprotein</keyword>
<protein>
    <recommendedName>
        <fullName evidence="3">histidine kinase</fullName>
        <ecNumber evidence="3">2.7.13.3</ecNumber>
    </recommendedName>
</protein>
<feature type="domain" description="HAMP" evidence="12">
    <location>
        <begin position="259"/>
        <end position="310"/>
    </location>
</feature>
<dbReference type="EMBL" id="JBGCUO010000001">
    <property type="protein sequence ID" value="MEY1662493.1"/>
    <property type="molecule type" value="Genomic_DNA"/>
</dbReference>
<dbReference type="EC" id="2.7.13.3" evidence="3"/>
<feature type="domain" description="Histidine kinase" evidence="11">
    <location>
        <begin position="318"/>
        <end position="534"/>
    </location>
</feature>
<dbReference type="PROSITE" id="PS50109">
    <property type="entry name" value="HIS_KIN"/>
    <property type="match status" value="1"/>
</dbReference>
<dbReference type="InterPro" id="IPR003661">
    <property type="entry name" value="HisK_dim/P_dom"/>
</dbReference>
<dbReference type="Pfam" id="PF00512">
    <property type="entry name" value="HisKA"/>
    <property type="match status" value="1"/>
</dbReference>
<evidence type="ECO:0000256" key="4">
    <source>
        <dbReference type="ARBA" id="ARBA00022475"/>
    </source>
</evidence>
<dbReference type="Gene3D" id="1.10.287.130">
    <property type="match status" value="1"/>
</dbReference>
<dbReference type="InterPro" id="IPR003594">
    <property type="entry name" value="HATPase_dom"/>
</dbReference>
<dbReference type="SMART" id="SM00387">
    <property type="entry name" value="HATPase_c"/>
    <property type="match status" value="1"/>
</dbReference>
<proteinExistence type="predicted"/>
<evidence type="ECO:0000313" key="13">
    <source>
        <dbReference type="EMBL" id="MEY1662493.1"/>
    </source>
</evidence>
<keyword evidence="6" id="KW-0808">Transferase</keyword>
<dbReference type="Gene3D" id="6.10.340.10">
    <property type="match status" value="1"/>
</dbReference>
<dbReference type="InterPro" id="IPR050980">
    <property type="entry name" value="2C_sensor_his_kinase"/>
</dbReference>
<comment type="catalytic activity">
    <reaction evidence="1">
        <text>ATP + protein L-histidine = ADP + protein N-phospho-L-histidine.</text>
        <dbReference type="EC" id="2.7.13.3"/>
    </reaction>
</comment>
<keyword evidence="14" id="KW-1185">Reference proteome</keyword>
<reference evidence="13 14" key="1">
    <citation type="submission" date="2024-07" db="EMBL/GenBank/DDBJ databases">
        <authorList>
            <person name="Ren Q."/>
        </authorList>
    </citation>
    <scope>NUCLEOTIDE SEQUENCE [LARGE SCALE GENOMIC DNA]</scope>
    <source>
        <strain evidence="13 14">REN37</strain>
    </source>
</reference>
<gene>
    <name evidence="13" type="ORF">AB5I84_10075</name>
</gene>
<evidence type="ECO:0000259" key="11">
    <source>
        <dbReference type="PROSITE" id="PS50109"/>
    </source>
</evidence>
<dbReference type="InterPro" id="IPR003660">
    <property type="entry name" value="HAMP_dom"/>
</dbReference>
<comment type="caution">
    <text evidence="13">The sequence shown here is derived from an EMBL/GenBank/DDBJ whole genome shotgun (WGS) entry which is preliminary data.</text>
</comment>
<dbReference type="CDD" id="cd00082">
    <property type="entry name" value="HisKA"/>
    <property type="match status" value="1"/>
</dbReference>
<keyword evidence="9 13" id="KW-0067">ATP-binding</keyword>
<dbReference type="PROSITE" id="PS50885">
    <property type="entry name" value="HAMP"/>
    <property type="match status" value="1"/>
</dbReference>
<feature type="transmembrane region" description="Helical" evidence="10">
    <location>
        <begin position="211"/>
        <end position="230"/>
    </location>
</feature>
<keyword evidence="10" id="KW-0472">Membrane</keyword>
<evidence type="ECO:0000256" key="9">
    <source>
        <dbReference type="ARBA" id="ARBA00022840"/>
    </source>
</evidence>
<evidence type="ECO:0000259" key="12">
    <source>
        <dbReference type="PROSITE" id="PS50885"/>
    </source>
</evidence>
<evidence type="ECO:0000256" key="2">
    <source>
        <dbReference type="ARBA" id="ARBA00004651"/>
    </source>
</evidence>
<dbReference type="SUPFAM" id="SSF47384">
    <property type="entry name" value="Homodimeric domain of signal transducing histidine kinase"/>
    <property type="match status" value="1"/>
</dbReference>
<evidence type="ECO:0000256" key="3">
    <source>
        <dbReference type="ARBA" id="ARBA00012438"/>
    </source>
</evidence>
<dbReference type="InterPro" id="IPR036890">
    <property type="entry name" value="HATPase_C_sf"/>
</dbReference>
<evidence type="ECO:0000256" key="10">
    <source>
        <dbReference type="SAM" id="Phobius"/>
    </source>
</evidence>
<dbReference type="PANTHER" id="PTHR44936:SF10">
    <property type="entry name" value="SENSOR PROTEIN RSTB"/>
    <property type="match status" value="1"/>
</dbReference>
<dbReference type="InterPro" id="IPR004358">
    <property type="entry name" value="Sig_transdc_His_kin-like_C"/>
</dbReference>
<evidence type="ECO:0000256" key="6">
    <source>
        <dbReference type="ARBA" id="ARBA00022679"/>
    </source>
</evidence>
<comment type="subcellular location">
    <subcellularLocation>
        <location evidence="2">Cell membrane</location>
        <topology evidence="2">Multi-pass membrane protein</topology>
    </subcellularLocation>
</comment>